<dbReference type="PANTHER" id="PTHR11439">
    <property type="entry name" value="GAG-POL-RELATED RETROTRANSPOSON"/>
    <property type="match status" value="1"/>
</dbReference>
<dbReference type="CDD" id="cd09272">
    <property type="entry name" value="RNase_HI_RT_Ty1"/>
    <property type="match status" value="1"/>
</dbReference>
<dbReference type="PANTHER" id="PTHR11439:SF467">
    <property type="entry name" value="INTEGRASE CATALYTIC DOMAIN-CONTAINING PROTEIN"/>
    <property type="match status" value="1"/>
</dbReference>
<accession>A0A803MKJ3</accession>
<keyword evidence="2" id="KW-1185">Reference proteome</keyword>
<name>A0A803MKJ3_CHEQI</name>
<reference evidence="1" key="2">
    <citation type="submission" date="2021-03" db="UniProtKB">
        <authorList>
            <consortium name="EnsemblPlants"/>
        </authorList>
    </citation>
    <scope>IDENTIFICATION</scope>
</reference>
<proteinExistence type="predicted"/>
<dbReference type="AlphaFoldDB" id="A0A803MKJ3"/>
<protein>
    <submittedName>
        <fullName evidence="1">Uncharacterized protein</fullName>
    </submittedName>
</protein>
<dbReference type="Gramene" id="AUR62031334-RA">
    <property type="protein sequence ID" value="AUR62031334-RA:cds"/>
    <property type="gene ID" value="AUR62031334"/>
</dbReference>
<evidence type="ECO:0000313" key="2">
    <source>
        <dbReference type="Proteomes" id="UP000596660"/>
    </source>
</evidence>
<dbReference type="EnsemblPlants" id="AUR62031334-RA">
    <property type="protein sequence ID" value="AUR62031334-RA:cds"/>
    <property type="gene ID" value="AUR62031334"/>
</dbReference>
<reference evidence="1" key="1">
    <citation type="journal article" date="2017" name="Nature">
        <title>The genome of Chenopodium quinoa.</title>
        <authorList>
            <person name="Jarvis D.E."/>
            <person name="Ho Y.S."/>
            <person name="Lightfoot D.J."/>
            <person name="Schmoeckel S.M."/>
            <person name="Li B."/>
            <person name="Borm T.J.A."/>
            <person name="Ohyanagi H."/>
            <person name="Mineta K."/>
            <person name="Michell C.T."/>
            <person name="Saber N."/>
            <person name="Kharbatia N.M."/>
            <person name="Rupper R.R."/>
            <person name="Sharp A.R."/>
            <person name="Dally N."/>
            <person name="Boughton B.A."/>
            <person name="Woo Y.H."/>
            <person name="Gao G."/>
            <person name="Schijlen E.G.W.M."/>
            <person name="Guo X."/>
            <person name="Momin A.A."/>
            <person name="Negrao S."/>
            <person name="Al-Babili S."/>
            <person name="Gehring C."/>
            <person name="Roessner U."/>
            <person name="Jung C."/>
            <person name="Murphy K."/>
            <person name="Arold S.T."/>
            <person name="Gojobori T."/>
            <person name="van der Linden C.G."/>
            <person name="van Loo E.N."/>
            <person name="Jellen E.N."/>
            <person name="Maughan P.J."/>
            <person name="Tester M."/>
        </authorList>
    </citation>
    <scope>NUCLEOTIDE SEQUENCE [LARGE SCALE GENOMIC DNA]</scope>
    <source>
        <strain evidence="1">cv. PI 614886</strain>
    </source>
</reference>
<evidence type="ECO:0000313" key="1">
    <source>
        <dbReference type="EnsemblPlants" id="AUR62031334-RA:cds"/>
    </source>
</evidence>
<organism evidence="1 2">
    <name type="scientific">Chenopodium quinoa</name>
    <name type="common">Quinoa</name>
    <dbReference type="NCBI Taxonomy" id="63459"/>
    <lineage>
        <taxon>Eukaryota</taxon>
        <taxon>Viridiplantae</taxon>
        <taxon>Streptophyta</taxon>
        <taxon>Embryophyta</taxon>
        <taxon>Tracheophyta</taxon>
        <taxon>Spermatophyta</taxon>
        <taxon>Magnoliopsida</taxon>
        <taxon>eudicotyledons</taxon>
        <taxon>Gunneridae</taxon>
        <taxon>Pentapetalae</taxon>
        <taxon>Caryophyllales</taxon>
        <taxon>Chenopodiaceae</taxon>
        <taxon>Chenopodioideae</taxon>
        <taxon>Atripliceae</taxon>
        <taxon>Chenopodium</taxon>
    </lineage>
</organism>
<dbReference type="Proteomes" id="UP000596660">
    <property type="component" value="Unplaced"/>
</dbReference>
<sequence>MLNVNQVSTPMEYGVKLSKNDLYGQKELQLPQKEPTKIMTDNKSALALAKNPVFHDRKDLEDYSDSDYGGYIDSRKSTTVYVFMVADGALSWRSVKQTLISNSIMEAEFMSCYEATSHGVWLKGFISGLRVVDSIIRPIRNVLKKRK</sequence>